<dbReference type="PANTHER" id="PTHR12991:SF10">
    <property type="entry name" value="GATOR COMPLEX PROTEIN NPRL2"/>
    <property type="match status" value="1"/>
</dbReference>
<sequence length="163" mass="18457">MNSNRELECILFCEFHPIAGTKIVYQVPEDFISKEEFDCVAVYIIPKPELQSKLITINALDHKFIGCPISIENAKYSRNALLFNVCFVLGPNVDTIRYEGVVKKLAGYMTSLELEYGFLSQEETKASLPSVLSEIFLELNKKGKCMITDCIPMYTSLHLMLTS</sequence>
<comment type="caution">
    <text evidence="2">The sequence shown here is derived from an EMBL/GenBank/DDBJ whole genome shotgun (WGS) entry which is preliminary data.</text>
</comment>
<dbReference type="GO" id="GO:0005096">
    <property type="term" value="F:GTPase activator activity"/>
    <property type="evidence" value="ECO:0007669"/>
    <property type="project" value="TreeGrafter"/>
</dbReference>
<accession>A0A9W9ZIE1</accession>
<reference evidence="2" key="1">
    <citation type="submission" date="2023-01" db="EMBL/GenBank/DDBJ databases">
        <title>Genome assembly of the deep-sea coral Lophelia pertusa.</title>
        <authorList>
            <person name="Herrera S."/>
            <person name="Cordes E."/>
        </authorList>
    </citation>
    <scope>NUCLEOTIDE SEQUENCE</scope>
    <source>
        <strain evidence="2">USNM1676648</strain>
        <tissue evidence="2">Polyp</tissue>
    </source>
</reference>
<organism evidence="2 3">
    <name type="scientific">Desmophyllum pertusum</name>
    <dbReference type="NCBI Taxonomy" id="174260"/>
    <lineage>
        <taxon>Eukaryota</taxon>
        <taxon>Metazoa</taxon>
        <taxon>Cnidaria</taxon>
        <taxon>Anthozoa</taxon>
        <taxon>Hexacorallia</taxon>
        <taxon>Scleractinia</taxon>
        <taxon>Caryophylliina</taxon>
        <taxon>Caryophylliidae</taxon>
        <taxon>Desmophyllum</taxon>
    </lineage>
</organism>
<dbReference type="EMBL" id="MU825963">
    <property type="protein sequence ID" value="KAJ7381925.1"/>
    <property type="molecule type" value="Genomic_DNA"/>
</dbReference>
<dbReference type="GO" id="GO:0005774">
    <property type="term" value="C:vacuolar membrane"/>
    <property type="evidence" value="ECO:0007669"/>
    <property type="project" value="TreeGrafter"/>
</dbReference>
<dbReference type="GO" id="GO:1904262">
    <property type="term" value="P:negative regulation of TORC1 signaling"/>
    <property type="evidence" value="ECO:0007669"/>
    <property type="project" value="TreeGrafter"/>
</dbReference>
<gene>
    <name evidence="2" type="primary">NPRL2_1</name>
    <name evidence="2" type="ORF">OS493_038257</name>
</gene>
<name>A0A9W9ZIE1_9CNID</name>
<dbReference type="OrthoDB" id="338854at2759"/>
<keyword evidence="3" id="KW-1185">Reference proteome</keyword>
<dbReference type="PANTHER" id="PTHR12991">
    <property type="entry name" value="NITROGEN PERMEASE REGULATOR 2/TUMOR SUPPRESSOR CANDIDATE 4"/>
    <property type="match status" value="1"/>
</dbReference>
<evidence type="ECO:0000313" key="2">
    <source>
        <dbReference type="EMBL" id="KAJ7381925.1"/>
    </source>
</evidence>
<dbReference type="GO" id="GO:0034198">
    <property type="term" value="P:cellular response to amino acid starvation"/>
    <property type="evidence" value="ECO:0007669"/>
    <property type="project" value="TreeGrafter"/>
</dbReference>
<proteinExistence type="inferred from homology"/>
<evidence type="ECO:0000256" key="1">
    <source>
        <dbReference type="ARBA" id="ARBA00008433"/>
    </source>
</evidence>
<dbReference type="Proteomes" id="UP001163046">
    <property type="component" value="Unassembled WGS sequence"/>
</dbReference>
<dbReference type="Pfam" id="PF06218">
    <property type="entry name" value="NPR2"/>
    <property type="match status" value="1"/>
</dbReference>
<comment type="similarity">
    <text evidence="1">Belongs to the NPR2 family.</text>
</comment>
<evidence type="ECO:0000313" key="3">
    <source>
        <dbReference type="Proteomes" id="UP001163046"/>
    </source>
</evidence>
<dbReference type="GO" id="GO:0010508">
    <property type="term" value="P:positive regulation of autophagy"/>
    <property type="evidence" value="ECO:0007669"/>
    <property type="project" value="TreeGrafter"/>
</dbReference>
<protein>
    <submittedName>
        <fullName evidence="2">Nitrogen permease regulator-like 2</fullName>
    </submittedName>
</protein>
<dbReference type="AlphaFoldDB" id="A0A9W9ZIE1"/>
<dbReference type="InterPro" id="IPR009348">
    <property type="entry name" value="NPR2-like"/>
</dbReference>
<dbReference type="GO" id="GO:1990130">
    <property type="term" value="C:GATOR1 complex"/>
    <property type="evidence" value="ECO:0007669"/>
    <property type="project" value="TreeGrafter"/>
</dbReference>